<name>A0A1G4X2S9_9MYCO</name>
<evidence type="ECO:0000313" key="1">
    <source>
        <dbReference type="EMBL" id="SCX34545.1"/>
    </source>
</evidence>
<dbReference type="EMBL" id="FMUB01000025">
    <property type="protein sequence ID" value="SCX34545.1"/>
    <property type="molecule type" value="Genomic_DNA"/>
</dbReference>
<gene>
    <name evidence="1" type="ORF">SAMN02799620_06375</name>
</gene>
<evidence type="ECO:0000313" key="2">
    <source>
        <dbReference type="Proteomes" id="UP000199707"/>
    </source>
</evidence>
<dbReference type="AlphaFoldDB" id="A0A1G4X2S9"/>
<organism evidence="1 2">
    <name type="scientific">Mycolicibacterium fluoranthenivorans</name>
    <dbReference type="NCBI Taxonomy" id="258505"/>
    <lineage>
        <taxon>Bacteria</taxon>
        <taxon>Bacillati</taxon>
        <taxon>Actinomycetota</taxon>
        <taxon>Actinomycetes</taxon>
        <taxon>Mycobacteriales</taxon>
        <taxon>Mycobacteriaceae</taxon>
        <taxon>Mycolicibacterium</taxon>
    </lineage>
</organism>
<accession>A0A1G4X2S9</accession>
<dbReference type="STRING" id="1502745.SAMN02799620_06375"/>
<protein>
    <recommendedName>
        <fullName evidence="3">Ribbon-helix-helix protein, CopG family</fullName>
    </recommendedName>
</protein>
<sequence>MSDKDIRPADFDFADAEIEDVDLETADIIVDGQRLTVERADVIAADVLAKARGHAETLVPGGKSLTGDGKHSPIVQTRVPESTRDKLKVIADRRGVGVSKVLRIAIDELIEREGA</sequence>
<dbReference type="Proteomes" id="UP000199707">
    <property type="component" value="Unassembled WGS sequence"/>
</dbReference>
<dbReference type="RefSeq" id="WP_090364931.1">
    <property type="nucleotide sequence ID" value="NZ_FMUB01000025.1"/>
</dbReference>
<reference evidence="2" key="1">
    <citation type="submission" date="2016-10" db="EMBL/GenBank/DDBJ databases">
        <authorList>
            <person name="Varghese N."/>
            <person name="Submissions S."/>
        </authorList>
    </citation>
    <scope>NUCLEOTIDE SEQUENCE [LARGE SCALE GENOMIC DNA]</scope>
    <source>
        <strain evidence="2">UNC267MFSha1.1M11</strain>
    </source>
</reference>
<evidence type="ECO:0008006" key="3">
    <source>
        <dbReference type="Google" id="ProtNLM"/>
    </source>
</evidence>
<proteinExistence type="predicted"/>